<evidence type="ECO:0000256" key="10">
    <source>
        <dbReference type="PIRSR" id="PIRSR600760-2"/>
    </source>
</evidence>
<sequence length="270" mass="29742">MLPQLTHIAVEAGEAILSIYDRSHPVQVQHKADTTPLTEADLAAHRLICSSLERLCPEIPILSEESSPAQIEQRDQWSRYWLVDPLDGTKEFIKRNGEFTVNIALIDKHQPMLGVVYAPAIDTLYAGCAKIGIAYKSNGKGQRQLPLKSRSLAPFRPLSLVVSRSHRDSTLDPYIERLRQLMPVSETPMGSSLKLCLIAEGAADLHLRTGTTSEWDTAAAQAVLEAAGGQVIDFHGKALSYNEREGLINPDFIATGDRVFDWGQCLGLET</sequence>
<dbReference type="GO" id="GO:0000103">
    <property type="term" value="P:sulfate assimilation"/>
    <property type="evidence" value="ECO:0007669"/>
    <property type="project" value="TreeGrafter"/>
</dbReference>
<dbReference type="SUPFAM" id="SSF56655">
    <property type="entry name" value="Carbohydrate phosphatase"/>
    <property type="match status" value="1"/>
</dbReference>
<dbReference type="EC" id="3.1.3.7" evidence="9"/>
<feature type="binding site" evidence="9">
    <location>
        <position position="64"/>
    </location>
    <ligand>
        <name>substrate</name>
    </ligand>
</feature>
<evidence type="ECO:0000256" key="5">
    <source>
        <dbReference type="ARBA" id="ARBA00022723"/>
    </source>
</evidence>
<dbReference type="HAMAP" id="MF_02095">
    <property type="entry name" value="CysQ"/>
    <property type="match status" value="1"/>
</dbReference>
<dbReference type="InterPro" id="IPR020583">
    <property type="entry name" value="Inositol_monoP_metal-BS"/>
</dbReference>
<evidence type="ECO:0000256" key="2">
    <source>
        <dbReference type="ARBA" id="ARBA00005289"/>
    </source>
</evidence>
<keyword evidence="7 9" id="KW-0460">Magnesium</keyword>
<dbReference type="GO" id="GO:0046854">
    <property type="term" value="P:phosphatidylinositol phosphate biosynthetic process"/>
    <property type="evidence" value="ECO:0007669"/>
    <property type="project" value="InterPro"/>
</dbReference>
<dbReference type="GO" id="GO:0005886">
    <property type="term" value="C:plasma membrane"/>
    <property type="evidence" value="ECO:0007669"/>
    <property type="project" value="UniProtKB-SubCell"/>
</dbReference>
<dbReference type="GO" id="GO:0000287">
    <property type="term" value="F:magnesium ion binding"/>
    <property type="evidence" value="ECO:0007669"/>
    <property type="project" value="UniProtKB-UniRule"/>
</dbReference>
<comment type="subcellular location">
    <subcellularLocation>
        <location evidence="9">Cell inner membrane</location>
        <topology evidence="9">Peripheral membrane protein</topology>
        <orientation evidence="9">Cytoplasmic side</orientation>
    </subcellularLocation>
</comment>
<organism evidence="11 12">
    <name type="scientific">Motiliproteus coralliicola</name>
    <dbReference type="NCBI Taxonomy" id="2283196"/>
    <lineage>
        <taxon>Bacteria</taxon>
        <taxon>Pseudomonadati</taxon>
        <taxon>Pseudomonadota</taxon>
        <taxon>Gammaproteobacteria</taxon>
        <taxon>Oceanospirillales</taxon>
        <taxon>Oceanospirillaceae</taxon>
        <taxon>Motiliproteus</taxon>
    </lineage>
</organism>
<feature type="binding site" evidence="9">
    <location>
        <position position="86"/>
    </location>
    <ligand>
        <name>Mg(2+)</name>
        <dbReference type="ChEBI" id="CHEBI:18420"/>
        <label>1</label>
    </ligand>
</feature>
<evidence type="ECO:0000256" key="4">
    <source>
        <dbReference type="ARBA" id="ARBA00022519"/>
    </source>
</evidence>
<comment type="cofactor">
    <cofactor evidence="9 10">
        <name>Mg(2+)</name>
        <dbReference type="ChEBI" id="CHEBI:18420"/>
    </cofactor>
</comment>
<dbReference type="InterPro" id="IPR000760">
    <property type="entry name" value="Inositol_monophosphatase-like"/>
</dbReference>
<dbReference type="GO" id="GO:0008441">
    <property type="term" value="F:3'(2'),5'-bisphosphate nucleotidase activity"/>
    <property type="evidence" value="ECO:0007669"/>
    <property type="project" value="UniProtKB-UniRule"/>
</dbReference>
<name>A0A369WFI8_9GAMM</name>
<dbReference type="PANTHER" id="PTHR43028:SF5">
    <property type="entry name" value="3'(2'),5'-BISPHOSPHATE NUCLEOTIDASE 1"/>
    <property type="match status" value="1"/>
</dbReference>
<comment type="function">
    <text evidence="9">Converts adenosine-3',5'-bisphosphate (PAP) to AMP.</text>
</comment>
<keyword evidence="3 9" id="KW-1003">Cell membrane</keyword>
<feature type="binding site" evidence="9">
    <location>
        <position position="84"/>
    </location>
    <ligand>
        <name>Mg(2+)</name>
        <dbReference type="ChEBI" id="CHEBI:18420"/>
        <label>2</label>
    </ligand>
</feature>
<dbReference type="PRINTS" id="PR00377">
    <property type="entry name" value="IMPHPHTASES"/>
</dbReference>
<dbReference type="PROSITE" id="PS00630">
    <property type="entry name" value="IMP_2"/>
    <property type="match status" value="1"/>
</dbReference>
<keyword evidence="4 9" id="KW-0997">Cell inner membrane</keyword>
<dbReference type="Proteomes" id="UP000253769">
    <property type="component" value="Unassembled WGS sequence"/>
</dbReference>
<feature type="binding site" evidence="10">
    <location>
        <position position="87"/>
    </location>
    <ligand>
        <name>Mg(2+)</name>
        <dbReference type="ChEBI" id="CHEBI:18420"/>
        <label>1</label>
        <note>catalytic</note>
    </ligand>
</feature>
<proteinExistence type="inferred from homology"/>
<keyword evidence="8 9" id="KW-0472">Membrane</keyword>
<reference evidence="11 12" key="1">
    <citation type="submission" date="2018-07" db="EMBL/GenBank/DDBJ databases">
        <title>Motiliproteus coralliicola sp. nov., a bacterium isolated from Coral.</title>
        <authorList>
            <person name="Wang G."/>
        </authorList>
    </citation>
    <scope>NUCLEOTIDE SEQUENCE [LARGE SCALE GENOMIC DNA]</scope>
    <source>
        <strain evidence="11 12">C34</strain>
    </source>
</reference>
<dbReference type="Gene3D" id="3.30.540.10">
    <property type="entry name" value="Fructose-1,6-Bisphosphatase, subunit A, domain 1"/>
    <property type="match status" value="1"/>
</dbReference>
<keyword evidence="12" id="KW-1185">Reference proteome</keyword>
<keyword evidence="6 9" id="KW-0378">Hydrolase</keyword>
<feature type="binding site" evidence="9">
    <location>
        <position position="216"/>
    </location>
    <ligand>
        <name>substrate</name>
    </ligand>
</feature>
<accession>A0A369WFI8</accession>
<feature type="binding site" evidence="9">
    <location>
        <begin position="86"/>
        <end position="89"/>
    </location>
    <ligand>
        <name>substrate</name>
    </ligand>
</feature>
<comment type="similarity">
    <text evidence="2 9">Belongs to the inositol monophosphatase superfamily. CysQ family.</text>
</comment>
<feature type="binding site" evidence="10">
    <location>
        <position position="216"/>
    </location>
    <ligand>
        <name>Mg(2+)</name>
        <dbReference type="ChEBI" id="CHEBI:18420"/>
        <label>1</label>
        <note>catalytic</note>
    </ligand>
</feature>
<feature type="binding site" evidence="9">
    <location>
        <position position="64"/>
    </location>
    <ligand>
        <name>Mg(2+)</name>
        <dbReference type="ChEBI" id="CHEBI:18420"/>
        <label>1</label>
    </ligand>
</feature>
<dbReference type="OrthoDB" id="9785695at2"/>
<gene>
    <name evidence="9 11" type="primary">cysQ</name>
    <name evidence="11" type="ORF">DV711_19085</name>
</gene>
<dbReference type="InterPro" id="IPR006240">
    <property type="entry name" value="CysQ"/>
</dbReference>
<feature type="binding site" evidence="10">
    <location>
        <position position="86"/>
    </location>
    <ligand>
        <name>Mg(2+)</name>
        <dbReference type="ChEBI" id="CHEBI:18420"/>
        <label>1</label>
        <note>catalytic</note>
    </ligand>
</feature>
<feature type="binding site" evidence="9">
    <location>
        <position position="216"/>
    </location>
    <ligand>
        <name>Mg(2+)</name>
        <dbReference type="ChEBI" id="CHEBI:18420"/>
        <label>2</label>
    </ligand>
</feature>
<dbReference type="NCBIfam" id="TIGR01331">
    <property type="entry name" value="bisphos_cysQ"/>
    <property type="match status" value="1"/>
</dbReference>
<comment type="catalytic activity">
    <reaction evidence="1 9">
        <text>adenosine 3',5'-bisphosphate + H2O = AMP + phosphate</text>
        <dbReference type="Rhea" id="RHEA:10040"/>
        <dbReference type="ChEBI" id="CHEBI:15377"/>
        <dbReference type="ChEBI" id="CHEBI:43474"/>
        <dbReference type="ChEBI" id="CHEBI:58343"/>
        <dbReference type="ChEBI" id="CHEBI:456215"/>
        <dbReference type="EC" id="3.1.3.7"/>
    </reaction>
</comment>
<dbReference type="CDD" id="cd01638">
    <property type="entry name" value="CysQ"/>
    <property type="match status" value="1"/>
</dbReference>
<evidence type="ECO:0000256" key="9">
    <source>
        <dbReference type="HAMAP-Rule" id="MF_02095"/>
    </source>
</evidence>
<comment type="caution">
    <text evidence="11">The sequence shown here is derived from an EMBL/GenBank/DDBJ whole genome shotgun (WGS) entry which is preliminary data.</text>
</comment>
<dbReference type="AlphaFoldDB" id="A0A369WFI8"/>
<evidence type="ECO:0000256" key="7">
    <source>
        <dbReference type="ARBA" id="ARBA00022842"/>
    </source>
</evidence>
<dbReference type="InterPro" id="IPR020550">
    <property type="entry name" value="Inositol_monophosphatase_CS"/>
</dbReference>
<dbReference type="PANTHER" id="PTHR43028">
    <property type="entry name" value="3'(2'),5'-BISPHOSPHATE NUCLEOTIDASE 1"/>
    <property type="match status" value="1"/>
</dbReference>
<dbReference type="PROSITE" id="PS00629">
    <property type="entry name" value="IMP_1"/>
    <property type="match status" value="1"/>
</dbReference>
<dbReference type="GO" id="GO:0050427">
    <property type="term" value="P:3'-phosphoadenosine 5'-phosphosulfate metabolic process"/>
    <property type="evidence" value="ECO:0007669"/>
    <property type="project" value="TreeGrafter"/>
</dbReference>
<evidence type="ECO:0000256" key="8">
    <source>
        <dbReference type="ARBA" id="ARBA00023136"/>
    </source>
</evidence>
<evidence type="ECO:0000313" key="11">
    <source>
        <dbReference type="EMBL" id="RDE18235.1"/>
    </source>
</evidence>
<protein>
    <recommendedName>
        <fullName evidence="9">3'(2'),5'-bisphosphate nucleotidase CysQ</fullName>
        <ecNumber evidence="9">3.1.3.7</ecNumber>
    </recommendedName>
    <alternativeName>
        <fullName evidence="9">3'(2'),5-bisphosphonucleoside 3'(2')-phosphohydrolase</fullName>
    </alternativeName>
    <alternativeName>
        <fullName evidence="9">3'-phosphoadenosine 5'-phosphate phosphatase</fullName>
        <shortName evidence="9">PAP phosphatase</shortName>
    </alternativeName>
</protein>
<keyword evidence="5 9" id="KW-0479">Metal-binding</keyword>
<dbReference type="Pfam" id="PF00459">
    <property type="entry name" value="Inositol_P"/>
    <property type="match status" value="1"/>
</dbReference>
<evidence type="ECO:0000256" key="3">
    <source>
        <dbReference type="ARBA" id="ARBA00022475"/>
    </source>
</evidence>
<evidence type="ECO:0000256" key="1">
    <source>
        <dbReference type="ARBA" id="ARBA00001625"/>
    </source>
</evidence>
<dbReference type="EMBL" id="QQOH01000006">
    <property type="protein sequence ID" value="RDE18235.1"/>
    <property type="molecule type" value="Genomic_DNA"/>
</dbReference>
<dbReference type="FunFam" id="3.30.540.10:FF:000007">
    <property type="entry name" value="3'(2'),5'-bisphosphate nucleotidase CysQ"/>
    <property type="match status" value="1"/>
</dbReference>
<feature type="binding site" evidence="9">
    <location>
        <position position="87"/>
    </location>
    <ligand>
        <name>Mg(2+)</name>
        <dbReference type="ChEBI" id="CHEBI:18420"/>
        <label>2</label>
    </ligand>
</feature>
<evidence type="ECO:0000313" key="12">
    <source>
        <dbReference type="Proteomes" id="UP000253769"/>
    </source>
</evidence>
<feature type="binding site" evidence="9">
    <location>
        <position position="84"/>
    </location>
    <ligand>
        <name>Mg(2+)</name>
        <dbReference type="ChEBI" id="CHEBI:18420"/>
        <label>1</label>
    </ligand>
</feature>
<feature type="binding site" evidence="10">
    <location>
        <position position="64"/>
    </location>
    <ligand>
        <name>Mg(2+)</name>
        <dbReference type="ChEBI" id="CHEBI:18420"/>
        <label>1</label>
        <note>catalytic</note>
    </ligand>
</feature>
<evidence type="ECO:0000256" key="6">
    <source>
        <dbReference type="ARBA" id="ARBA00022801"/>
    </source>
</evidence>
<dbReference type="Gene3D" id="3.40.190.80">
    <property type="match status" value="1"/>
</dbReference>
<dbReference type="InterPro" id="IPR050725">
    <property type="entry name" value="CysQ/Inositol_MonoPase"/>
</dbReference>
<feature type="binding site" evidence="10">
    <location>
        <position position="84"/>
    </location>
    <ligand>
        <name>Mg(2+)</name>
        <dbReference type="ChEBI" id="CHEBI:18420"/>
        <label>1</label>
        <note>catalytic</note>
    </ligand>
</feature>